<dbReference type="PROSITE" id="PS51318">
    <property type="entry name" value="TAT"/>
    <property type="match status" value="1"/>
</dbReference>
<dbReference type="InterPro" id="IPR006311">
    <property type="entry name" value="TAT_signal"/>
</dbReference>
<dbReference type="InterPro" id="IPR012334">
    <property type="entry name" value="Pectin_lyas_fold"/>
</dbReference>
<evidence type="ECO:0000313" key="5">
    <source>
        <dbReference type="Proteomes" id="UP000305778"/>
    </source>
</evidence>
<dbReference type="InterPro" id="IPR024535">
    <property type="entry name" value="RHGA/B-epi-like_pectate_lyase"/>
</dbReference>
<protein>
    <recommendedName>
        <fullName evidence="3">Rhamnogalacturonase A/B/Epimerase-like pectate lyase domain-containing protein</fullName>
    </recommendedName>
</protein>
<organism evidence="4 5">
    <name type="scientific">Actinacidiphila oryziradicis</name>
    <dbReference type="NCBI Taxonomy" id="2571141"/>
    <lineage>
        <taxon>Bacteria</taxon>
        <taxon>Bacillati</taxon>
        <taxon>Actinomycetota</taxon>
        <taxon>Actinomycetes</taxon>
        <taxon>Kitasatosporales</taxon>
        <taxon>Streptomycetaceae</taxon>
        <taxon>Actinacidiphila</taxon>
    </lineage>
</organism>
<evidence type="ECO:0000259" key="3">
    <source>
        <dbReference type="Pfam" id="PF12708"/>
    </source>
</evidence>
<name>A0A4U0SSC5_9ACTN</name>
<feature type="compositionally biased region" description="Pro residues" evidence="1">
    <location>
        <begin position="164"/>
        <end position="174"/>
    </location>
</feature>
<evidence type="ECO:0000313" key="4">
    <source>
        <dbReference type="EMBL" id="TKA11271.1"/>
    </source>
</evidence>
<dbReference type="EMBL" id="SUMC01000009">
    <property type="protein sequence ID" value="TKA11271.1"/>
    <property type="molecule type" value="Genomic_DNA"/>
</dbReference>
<dbReference type="Pfam" id="PF12708">
    <property type="entry name" value="Pect-lyase_RHGA_epim"/>
    <property type="match status" value="1"/>
</dbReference>
<feature type="signal peptide" evidence="2">
    <location>
        <begin position="1"/>
        <end position="32"/>
    </location>
</feature>
<dbReference type="RefSeq" id="WP_136723684.1">
    <property type="nucleotide sequence ID" value="NZ_SUMC01000009.1"/>
</dbReference>
<dbReference type="SUPFAM" id="SSF51126">
    <property type="entry name" value="Pectin lyase-like"/>
    <property type="match status" value="1"/>
</dbReference>
<feature type="chain" id="PRO_5020186080" description="Rhamnogalacturonase A/B/Epimerase-like pectate lyase domain-containing protein" evidence="2">
    <location>
        <begin position="33"/>
        <end position="174"/>
    </location>
</feature>
<proteinExistence type="predicted"/>
<reference evidence="4 5" key="1">
    <citation type="submission" date="2019-04" db="EMBL/GenBank/DDBJ databases">
        <title>Streptomyces oryziradicis sp. nov., a novel actinomycete isolated from rhizosphere soil of rice (Oryza sativa L.).</title>
        <authorList>
            <person name="Li C."/>
        </authorList>
    </citation>
    <scope>NUCLEOTIDE SEQUENCE [LARGE SCALE GENOMIC DNA]</scope>
    <source>
        <strain evidence="4 5">NEAU-C40</strain>
    </source>
</reference>
<sequence>MNDSRRSVLRSAVGIGGLAIGAAIASTTEATAATGATGWLNVLDYGAKGDDSADDQPAIQAAIDAAGQGSTVYFPPGKYRIAHVLSSAVGTNRDLQFWSRGKNQRCAPPTPPSPAPATAPTSLSYATTTAAPPSTPRSPSAGPTAGSPWASSAARPPTSWSTPTPTPASPSSRP</sequence>
<dbReference type="AlphaFoldDB" id="A0A4U0SSC5"/>
<evidence type="ECO:0000256" key="1">
    <source>
        <dbReference type="SAM" id="MobiDB-lite"/>
    </source>
</evidence>
<dbReference type="InterPro" id="IPR011050">
    <property type="entry name" value="Pectin_lyase_fold/virulence"/>
</dbReference>
<keyword evidence="2" id="KW-0732">Signal</keyword>
<feature type="compositionally biased region" description="Low complexity" evidence="1">
    <location>
        <begin position="118"/>
        <end position="163"/>
    </location>
</feature>
<feature type="domain" description="Rhamnogalacturonase A/B/Epimerase-like pectate lyase" evidence="3">
    <location>
        <begin position="39"/>
        <end position="91"/>
    </location>
</feature>
<dbReference type="Proteomes" id="UP000305778">
    <property type="component" value="Unassembled WGS sequence"/>
</dbReference>
<comment type="caution">
    <text evidence="4">The sequence shown here is derived from an EMBL/GenBank/DDBJ whole genome shotgun (WGS) entry which is preliminary data.</text>
</comment>
<keyword evidence="5" id="KW-1185">Reference proteome</keyword>
<evidence type="ECO:0000256" key="2">
    <source>
        <dbReference type="SAM" id="SignalP"/>
    </source>
</evidence>
<gene>
    <name evidence="4" type="ORF">FCI23_13095</name>
</gene>
<feature type="region of interest" description="Disordered" evidence="1">
    <location>
        <begin position="100"/>
        <end position="174"/>
    </location>
</feature>
<feature type="compositionally biased region" description="Pro residues" evidence="1">
    <location>
        <begin position="108"/>
        <end position="117"/>
    </location>
</feature>
<dbReference type="Gene3D" id="2.160.20.10">
    <property type="entry name" value="Single-stranded right-handed beta-helix, Pectin lyase-like"/>
    <property type="match status" value="1"/>
</dbReference>
<accession>A0A4U0SSC5</accession>